<keyword evidence="1" id="KW-0830">Ubiquinone</keyword>
<protein>
    <submittedName>
        <fullName evidence="3">2Fe-2S ferredoxin-like protein</fullName>
    </submittedName>
</protein>
<dbReference type="GO" id="GO:0051537">
    <property type="term" value="F:2 iron, 2 sulfur cluster binding"/>
    <property type="evidence" value="ECO:0007669"/>
    <property type="project" value="InterPro"/>
</dbReference>
<evidence type="ECO:0000259" key="2">
    <source>
        <dbReference type="PROSITE" id="PS51085"/>
    </source>
</evidence>
<dbReference type="InterPro" id="IPR001041">
    <property type="entry name" value="2Fe-2S_ferredoxin-type"/>
</dbReference>
<organism evidence="3 4">
    <name type="scientific">Psychrosphaera haliotis</name>
    <dbReference type="NCBI Taxonomy" id="555083"/>
    <lineage>
        <taxon>Bacteria</taxon>
        <taxon>Pseudomonadati</taxon>
        <taxon>Pseudomonadota</taxon>
        <taxon>Gammaproteobacteria</taxon>
        <taxon>Alteromonadales</taxon>
        <taxon>Pseudoalteromonadaceae</taxon>
        <taxon>Psychrosphaera</taxon>
    </lineage>
</organism>
<dbReference type="InterPro" id="IPR012675">
    <property type="entry name" value="Beta-grasp_dom_sf"/>
</dbReference>
<name>A0A6N8F6C8_9GAMM</name>
<accession>A0A6N8F6C8</accession>
<dbReference type="AlphaFoldDB" id="A0A6N8F6C8"/>
<dbReference type="Proteomes" id="UP000439994">
    <property type="component" value="Unassembled WGS sequence"/>
</dbReference>
<evidence type="ECO:0000313" key="3">
    <source>
        <dbReference type="EMBL" id="MUH71748.1"/>
    </source>
</evidence>
<gene>
    <name evidence="3" type="ORF">GNP35_04185</name>
</gene>
<dbReference type="PROSITE" id="PS00197">
    <property type="entry name" value="2FE2S_FER_1"/>
    <property type="match status" value="1"/>
</dbReference>
<sequence length="88" mass="9743">MAKVNVIQSEKSLAKFEFQDSEASLLDSLQHNGVEMLYHCREGFCGACRCKIKSGSVTYLNEPLAFVRKGEILTCCSKPAGDIEIELL</sequence>
<dbReference type="Gene3D" id="3.10.20.30">
    <property type="match status" value="1"/>
</dbReference>
<dbReference type="Pfam" id="PF00111">
    <property type="entry name" value="Fer2"/>
    <property type="match status" value="1"/>
</dbReference>
<dbReference type="SUPFAM" id="SSF54292">
    <property type="entry name" value="2Fe-2S ferredoxin-like"/>
    <property type="match status" value="1"/>
</dbReference>
<reference evidence="3 4" key="1">
    <citation type="submission" date="2019-11" db="EMBL/GenBank/DDBJ databases">
        <title>P. haliotis isolates from Z. marina roots.</title>
        <authorList>
            <person name="Cohen M."/>
            <person name="Jospin G."/>
            <person name="Eisen J.A."/>
            <person name="Coil D.A."/>
        </authorList>
    </citation>
    <scope>NUCLEOTIDE SEQUENCE [LARGE SCALE GENOMIC DNA]</scope>
    <source>
        <strain evidence="3 4">UCD-MCMsp1aY</strain>
    </source>
</reference>
<keyword evidence="4" id="KW-1185">Reference proteome</keyword>
<evidence type="ECO:0000256" key="1">
    <source>
        <dbReference type="ARBA" id="ARBA00023075"/>
    </source>
</evidence>
<dbReference type="EMBL" id="WOCD01000002">
    <property type="protein sequence ID" value="MUH71748.1"/>
    <property type="molecule type" value="Genomic_DNA"/>
</dbReference>
<evidence type="ECO:0000313" key="4">
    <source>
        <dbReference type="Proteomes" id="UP000439994"/>
    </source>
</evidence>
<dbReference type="NCBIfam" id="NF007985">
    <property type="entry name" value="PRK10713.1"/>
    <property type="match status" value="1"/>
</dbReference>
<proteinExistence type="predicted"/>
<dbReference type="CDD" id="cd00207">
    <property type="entry name" value="fer2"/>
    <property type="match status" value="1"/>
</dbReference>
<dbReference type="OrthoDB" id="9796486at2"/>
<dbReference type="RefSeq" id="WP_155694798.1">
    <property type="nucleotide sequence ID" value="NZ_BAAAFQ010000001.1"/>
</dbReference>
<comment type="caution">
    <text evidence="3">The sequence shown here is derived from an EMBL/GenBank/DDBJ whole genome shotgun (WGS) entry which is preliminary data.</text>
</comment>
<dbReference type="InterPro" id="IPR006058">
    <property type="entry name" value="2Fe2S_fd_BS"/>
</dbReference>
<dbReference type="InterPro" id="IPR036010">
    <property type="entry name" value="2Fe-2S_ferredoxin-like_sf"/>
</dbReference>
<feature type="domain" description="2Fe-2S ferredoxin-type" evidence="2">
    <location>
        <begin position="2"/>
        <end position="88"/>
    </location>
</feature>
<dbReference type="PROSITE" id="PS51085">
    <property type="entry name" value="2FE2S_FER_2"/>
    <property type="match status" value="1"/>
</dbReference>